<dbReference type="InterPro" id="IPR033464">
    <property type="entry name" value="CSN8_PSD8_EIF3K"/>
</dbReference>
<dbReference type="OrthoDB" id="5900715at2759"/>
<evidence type="ECO:0000259" key="1">
    <source>
        <dbReference type="Pfam" id="PF10075"/>
    </source>
</evidence>
<dbReference type="Proteomes" id="UP000095284">
    <property type="component" value="Unplaced"/>
</dbReference>
<dbReference type="EMBL" id="CAJFCV020000004">
    <property type="protein sequence ID" value="CAG9115299.1"/>
    <property type="molecule type" value="Genomic_DNA"/>
</dbReference>
<evidence type="ECO:0000313" key="2">
    <source>
        <dbReference type="EMBL" id="CAD5226012.1"/>
    </source>
</evidence>
<evidence type="ECO:0000313" key="3">
    <source>
        <dbReference type="EMBL" id="CAG9115299.1"/>
    </source>
</evidence>
<dbReference type="AlphaFoldDB" id="A0A1I7RHX7"/>
<protein>
    <submittedName>
        <fullName evidence="2">(pine wood nematode) hypothetical protein</fullName>
    </submittedName>
</protein>
<dbReference type="Proteomes" id="UP000582659">
    <property type="component" value="Unassembled WGS sequence"/>
</dbReference>
<sequence length="248" mass="28205">MSEAPPPDPIVEEVPVVVEASVEIPNDIALPNPVNNLSFDVIAPQTDKTYDQLFADLLEKELDNEKLTPGEYLACVFFYVIQNKANEGRYAAIRGIEAYANCPELSQAYEFADLAHKIELTQCLQWIRNVELHESFRPYKDELLNRLTARRLQQVLRGYVTLKLDDLCSLLALPSDSEHVQHFLQAAEWITAPDGFIEPKETEGFKNFLKLLHQNEFGPEKAAVSSTKKENRPILENLVRYAGFLDRS</sequence>
<organism evidence="4 6">
    <name type="scientific">Bursaphelenchus xylophilus</name>
    <name type="common">Pinewood nematode worm</name>
    <name type="synonym">Aphelenchoides xylophilus</name>
    <dbReference type="NCBI Taxonomy" id="6326"/>
    <lineage>
        <taxon>Eukaryota</taxon>
        <taxon>Metazoa</taxon>
        <taxon>Ecdysozoa</taxon>
        <taxon>Nematoda</taxon>
        <taxon>Chromadorea</taxon>
        <taxon>Rhabditida</taxon>
        <taxon>Tylenchina</taxon>
        <taxon>Tylenchomorpha</taxon>
        <taxon>Aphelenchoidea</taxon>
        <taxon>Aphelenchoididae</taxon>
        <taxon>Bursaphelenchus</taxon>
    </lineage>
</organism>
<dbReference type="WBParaSite" id="BXY_0030600.1">
    <property type="protein sequence ID" value="BXY_0030600.1"/>
    <property type="gene ID" value="BXY_0030600"/>
</dbReference>
<dbReference type="EMBL" id="CAJFDI010000004">
    <property type="protein sequence ID" value="CAD5226012.1"/>
    <property type="molecule type" value="Genomic_DNA"/>
</dbReference>
<accession>A0A1I7RHX7</accession>
<evidence type="ECO:0000313" key="6">
    <source>
        <dbReference type="WBParaSite" id="BXY_0030600.1"/>
    </source>
</evidence>
<gene>
    <name evidence="2" type="ORF">BXYJ_LOCUS8832</name>
</gene>
<evidence type="ECO:0000313" key="5">
    <source>
        <dbReference type="Proteomes" id="UP000659654"/>
    </source>
</evidence>
<keyword evidence="5" id="KW-1185">Reference proteome</keyword>
<dbReference type="Pfam" id="PF10075">
    <property type="entry name" value="CSN8_PSD8_EIF3K"/>
    <property type="match status" value="1"/>
</dbReference>
<dbReference type="SMR" id="A0A1I7RHX7"/>
<reference evidence="3" key="2">
    <citation type="submission" date="2020-08" db="EMBL/GenBank/DDBJ databases">
        <authorList>
            <person name="Kikuchi T."/>
        </authorList>
    </citation>
    <scope>NUCLEOTIDE SEQUENCE</scope>
    <source>
        <strain evidence="2">Ka4C1</strain>
    </source>
</reference>
<evidence type="ECO:0000313" key="4">
    <source>
        <dbReference type="Proteomes" id="UP000095284"/>
    </source>
</evidence>
<name>A0A1I7RHX7_BURXY</name>
<proteinExistence type="predicted"/>
<feature type="domain" description="CSN8/PSMD8/EIF3K" evidence="1">
    <location>
        <begin position="78"/>
        <end position="199"/>
    </location>
</feature>
<dbReference type="Proteomes" id="UP000659654">
    <property type="component" value="Unassembled WGS sequence"/>
</dbReference>
<reference evidence="6" key="1">
    <citation type="submission" date="2016-11" db="UniProtKB">
        <authorList>
            <consortium name="WormBaseParasite"/>
        </authorList>
    </citation>
    <scope>IDENTIFICATION</scope>
</reference>